<dbReference type="Proteomes" id="UP000662466">
    <property type="component" value="Unassembled WGS sequence"/>
</dbReference>
<dbReference type="AlphaFoldDB" id="A0A8H6Q9X9"/>
<proteinExistence type="predicted"/>
<evidence type="ECO:0000313" key="3">
    <source>
        <dbReference type="Proteomes" id="UP000630445"/>
    </source>
</evidence>
<reference evidence="2" key="1">
    <citation type="submission" date="2020-06" db="EMBL/GenBank/DDBJ databases">
        <title>Draft genome sequences of strains closely related to Aspergillus parafelis and Aspergillus hiratsukae.</title>
        <authorList>
            <person name="Dos Santos R.A.C."/>
            <person name="Rivero-Menendez O."/>
            <person name="Steenwyk J.L."/>
            <person name="Mead M.E."/>
            <person name="Goldman G.H."/>
            <person name="Alastruey-Izquierdo A."/>
            <person name="Rokas A."/>
        </authorList>
    </citation>
    <scope>NUCLEOTIDE SEQUENCE</scope>
    <source>
        <strain evidence="1">CNM-CM5793</strain>
        <strain evidence="2">CNM-CM6106</strain>
    </source>
</reference>
<evidence type="ECO:0000313" key="1">
    <source>
        <dbReference type="EMBL" id="KAF7128774.1"/>
    </source>
</evidence>
<dbReference type="PANTHER" id="PTHR31051:SF1">
    <property type="entry name" value="PROTEASOME ASSEMBLY CHAPERONE 3"/>
    <property type="match status" value="1"/>
</dbReference>
<accession>A0A8H6Q9X9</accession>
<dbReference type="Gene3D" id="3.30.230.90">
    <property type="match status" value="1"/>
</dbReference>
<dbReference type="Pfam" id="PF10178">
    <property type="entry name" value="PAC3"/>
    <property type="match status" value="1"/>
</dbReference>
<name>A0A8H6Q9X9_9EURO</name>
<keyword evidence="3" id="KW-1185">Reference proteome</keyword>
<evidence type="ECO:0000313" key="4">
    <source>
        <dbReference type="Proteomes" id="UP000662466"/>
    </source>
</evidence>
<dbReference type="InterPro" id="IPR018788">
    <property type="entry name" value="Proteasome_assmbl_chp_3"/>
</dbReference>
<sequence>MSELPDLENLHLPFPAATKQVAGVVNGIQTDVTCVQFSDKILVTVSQNGRLGHWLHVPLENKNPGEQGFHTLSEPADDDLLPMSRLMATSLLGGRAPGHETIGQLYARQIASAIATKTPDEKRLLVVGLGLQSPEADRDVFFAIIDLNKWQKKAHNKSESLTQIYRDFFLMCSCSDPLDPQTGNFEGKYKSSQAFYLVFGQAPEYQPSEKFNPAAEQSADQVSLVKSGNFPPIVHNDRKLVDSEGLAHS</sequence>
<dbReference type="EMBL" id="JACBAD010001899">
    <property type="protein sequence ID" value="KAF7128774.1"/>
    <property type="molecule type" value="Genomic_DNA"/>
</dbReference>
<protein>
    <recommendedName>
        <fullName evidence="5">Proteasome assembly chaperone 3</fullName>
    </recommendedName>
</protein>
<dbReference type="EMBL" id="JACBAF010002048">
    <property type="protein sequence ID" value="KAF7169211.1"/>
    <property type="molecule type" value="Genomic_DNA"/>
</dbReference>
<organism evidence="2 4">
    <name type="scientific">Aspergillus hiratsukae</name>
    <dbReference type="NCBI Taxonomy" id="1194566"/>
    <lineage>
        <taxon>Eukaryota</taxon>
        <taxon>Fungi</taxon>
        <taxon>Dikarya</taxon>
        <taxon>Ascomycota</taxon>
        <taxon>Pezizomycotina</taxon>
        <taxon>Eurotiomycetes</taxon>
        <taxon>Eurotiomycetidae</taxon>
        <taxon>Eurotiales</taxon>
        <taxon>Aspergillaceae</taxon>
        <taxon>Aspergillus</taxon>
        <taxon>Aspergillus subgen. Fumigati</taxon>
    </lineage>
</organism>
<gene>
    <name evidence="1" type="ORF">CNMCM5793_003683</name>
    <name evidence="2" type="ORF">CNMCM6106_004160</name>
</gene>
<dbReference type="GO" id="GO:0043248">
    <property type="term" value="P:proteasome assembly"/>
    <property type="evidence" value="ECO:0007669"/>
    <property type="project" value="InterPro"/>
</dbReference>
<evidence type="ECO:0000313" key="2">
    <source>
        <dbReference type="EMBL" id="KAF7169211.1"/>
    </source>
</evidence>
<dbReference type="InterPro" id="IPR053720">
    <property type="entry name" value="Psm_Assembly_Chaperone"/>
</dbReference>
<dbReference type="OrthoDB" id="5593278at2759"/>
<comment type="caution">
    <text evidence="2">The sequence shown here is derived from an EMBL/GenBank/DDBJ whole genome shotgun (WGS) entry which is preliminary data.</text>
</comment>
<dbReference type="Proteomes" id="UP000630445">
    <property type="component" value="Unassembled WGS sequence"/>
</dbReference>
<evidence type="ECO:0008006" key="5">
    <source>
        <dbReference type="Google" id="ProtNLM"/>
    </source>
</evidence>
<dbReference type="PANTHER" id="PTHR31051">
    <property type="entry name" value="PROTEASOME ASSEMBLY CHAPERONE 3"/>
    <property type="match status" value="1"/>
</dbReference>